<evidence type="ECO:0000313" key="1">
    <source>
        <dbReference type="EMBL" id="EEF88731.1"/>
    </source>
</evidence>
<protein>
    <submittedName>
        <fullName evidence="1">Uncharacterized protein</fullName>
    </submittedName>
</protein>
<organism evidence="1 2">
    <name type="scientific">Bacteroides cellulosilyticus DSM 14838</name>
    <dbReference type="NCBI Taxonomy" id="537012"/>
    <lineage>
        <taxon>Bacteria</taxon>
        <taxon>Pseudomonadati</taxon>
        <taxon>Bacteroidota</taxon>
        <taxon>Bacteroidia</taxon>
        <taxon>Bacteroidales</taxon>
        <taxon>Bacteroidaceae</taxon>
        <taxon>Bacteroides</taxon>
    </lineage>
</organism>
<dbReference type="AlphaFoldDB" id="E2NH53"/>
<sequence>MVSVIDENIEYTPKRVSLEKRWHPLLFFKQLNNRKIWKNLN</sequence>
<dbReference type="HOGENOM" id="CLU_3265405_0_0_10"/>
<name>E2NH53_9BACE</name>
<comment type="caution">
    <text evidence="1">The sequence shown here is derived from an EMBL/GenBank/DDBJ whole genome shotgun (WGS) entry which is preliminary data.</text>
</comment>
<proteinExistence type="predicted"/>
<gene>
    <name evidence="1" type="ORF">BACCELL_03629</name>
</gene>
<reference evidence="1 2" key="1">
    <citation type="submission" date="2008-12" db="EMBL/GenBank/DDBJ databases">
        <authorList>
            <person name="Fulton L."/>
            <person name="Clifton S."/>
            <person name="Fulton B."/>
            <person name="Xu J."/>
            <person name="Minx P."/>
            <person name="Pepin K.H."/>
            <person name="Johnson M."/>
            <person name="Bhonagiri V."/>
            <person name="Nash W.E."/>
            <person name="Mardis E.R."/>
            <person name="Wilson R.K."/>
        </authorList>
    </citation>
    <scope>NUCLEOTIDE SEQUENCE [LARGE SCALE GENOMIC DNA]</scope>
    <source>
        <strain evidence="1 2">DSM 14838</strain>
    </source>
</reference>
<evidence type="ECO:0000313" key="2">
    <source>
        <dbReference type="Proteomes" id="UP000003711"/>
    </source>
</evidence>
<reference evidence="1 2" key="2">
    <citation type="submission" date="2009-01" db="EMBL/GenBank/DDBJ databases">
        <title>Draft genome sequence of Bacteroides cellulosilyticus (DSM 14838).</title>
        <authorList>
            <person name="Sudarsanam P."/>
            <person name="Ley R."/>
            <person name="Guruge J."/>
            <person name="Turnbaugh P.J."/>
            <person name="Mahowald M."/>
            <person name="Liep D."/>
            <person name="Gordon J."/>
        </authorList>
    </citation>
    <scope>NUCLEOTIDE SEQUENCE [LARGE SCALE GENOMIC DNA]</scope>
    <source>
        <strain evidence="1 2">DSM 14838</strain>
    </source>
</reference>
<accession>E2NH53</accession>
<dbReference type="Proteomes" id="UP000003711">
    <property type="component" value="Unassembled WGS sequence"/>
</dbReference>
<dbReference type="EMBL" id="ACCH01000266">
    <property type="protein sequence ID" value="EEF88731.1"/>
    <property type="molecule type" value="Genomic_DNA"/>
</dbReference>